<feature type="region of interest" description="Disordered" evidence="2">
    <location>
        <begin position="175"/>
        <end position="205"/>
    </location>
</feature>
<dbReference type="InterPro" id="IPR029071">
    <property type="entry name" value="Ubiquitin-like_domsf"/>
</dbReference>
<dbReference type="Gene3D" id="3.10.20.90">
    <property type="entry name" value="Phosphatidylinositol 3-kinase Catalytic Subunit, Chain A, domain 1"/>
    <property type="match status" value="1"/>
</dbReference>
<feature type="domain" description="UBX" evidence="3">
    <location>
        <begin position="450"/>
        <end position="537"/>
    </location>
</feature>
<feature type="region of interest" description="Disordered" evidence="2">
    <location>
        <begin position="46"/>
        <end position="71"/>
    </location>
</feature>
<dbReference type="InterPro" id="IPR001012">
    <property type="entry name" value="UBX_dom"/>
</dbReference>
<evidence type="ECO:0000313" key="5">
    <source>
        <dbReference type="Proteomes" id="UP001213000"/>
    </source>
</evidence>
<dbReference type="SUPFAM" id="SSF54236">
    <property type="entry name" value="Ubiquitin-like"/>
    <property type="match status" value="1"/>
</dbReference>
<dbReference type="SUPFAM" id="SSF52833">
    <property type="entry name" value="Thioredoxin-like"/>
    <property type="match status" value="1"/>
</dbReference>
<dbReference type="PROSITE" id="PS50033">
    <property type="entry name" value="UBX"/>
    <property type="match status" value="1"/>
</dbReference>
<feature type="region of interest" description="Disordered" evidence="2">
    <location>
        <begin position="567"/>
        <end position="598"/>
    </location>
</feature>
<comment type="caution">
    <text evidence="4">The sequence shown here is derived from an EMBL/GenBank/DDBJ whole genome shotgun (WGS) entry which is preliminary data.</text>
</comment>
<dbReference type="PANTHER" id="PTHR23322">
    <property type="entry name" value="FAS-ASSOCIATED PROTEIN"/>
    <property type="match status" value="1"/>
</dbReference>
<reference evidence="4" key="1">
    <citation type="submission" date="2022-07" db="EMBL/GenBank/DDBJ databases">
        <title>Genome Sequence of Leucocoprinus birnbaumii.</title>
        <authorList>
            <person name="Buettner E."/>
        </authorList>
    </citation>
    <scope>NUCLEOTIDE SEQUENCE</scope>
    <source>
        <strain evidence="4">VT141</strain>
    </source>
</reference>
<dbReference type="Pfam" id="PF00789">
    <property type="entry name" value="UBX"/>
    <property type="match status" value="1"/>
</dbReference>
<feature type="compositionally biased region" description="Basic and acidic residues" evidence="2">
    <location>
        <begin position="589"/>
        <end position="598"/>
    </location>
</feature>
<organism evidence="4 5">
    <name type="scientific">Leucocoprinus birnbaumii</name>
    <dbReference type="NCBI Taxonomy" id="56174"/>
    <lineage>
        <taxon>Eukaryota</taxon>
        <taxon>Fungi</taxon>
        <taxon>Dikarya</taxon>
        <taxon>Basidiomycota</taxon>
        <taxon>Agaricomycotina</taxon>
        <taxon>Agaricomycetes</taxon>
        <taxon>Agaricomycetidae</taxon>
        <taxon>Agaricales</taxon>
        <taxon>Agaricineae</taxon>
        <taxon>Agaricaceae</taxon>
        <taxon>Leucocoprinus</taxon>
    </lineage>
</organism>
<protein>
    <recommendedName>
        <fullName evidence="3">UBX domain-containing protein</fullName>
    </recommendedName>
</protein>
<proteinExistence type="predicted"/>
<evidence type="ECO:0000256" key="2">
    <source>
        <dbReference type="SAM" id="MobiDB-lite"/>
    </source>
</evidence>
<gene>
    <name evidence="4" type="ORF">NP233_g5243</name>
</gene>
<dbReference type="GO" id="GO:0005783">
    <property type="term" value="C:endoplasmic reticulum"/>
    <property type="evidence" value="ECO:0007669"/>
    <property type="project" value="TreeGrafter"/>
</dbReference>
<name>A0AAD5VUM3_9AGAR</name>
<dbReference type="Gene3D" id="3.40.30.10">
    <property type="entry name" value="Glutaredoxin"/>
    <property type="match status" value="1"/>
</dbReference>
<feature type="compositionally biased region" description="Polar residues" evidence="2">
    <location>
        <begin position="568"/>
        <end position="577"/>
    </location>
</feature>
<keyword evidence="1" id="KW-0175">Coiled coil</keyword>
<dbReference type="SMART" id="SM00594">
    <property type="entry name" value="UAS"/>
    <property type="match status" value="1"/>
</dbReference>
<dbReference type="GO" id="GO:0036503">
    <property type="term" value="P:ERAD pathway"/>
    <property type="evidence" value="ECO:0007669"/>
    <property type="project" value="TreeGrafter"/>
</dbReference>
<dbReference type="PANTHER" id="PTHR23322:SF1">
    <property type="entry name" value="FAS-ASSOCIATED FACTOR 2"/>
    <property type="match status" value="1"/>
</dbReference>
<accession>A0AAD5VUM3</accession>
<sequence length="598" mass="66292">MSNLSETQQRALDQLRELTNGGSDEVSIGVLESVDWNVERAAEAIFGGGPSTSNRAPTPPPPPPPQRRPMETFQVDDSAQNHNQPVSNWNTGGNSVLYTLARPLFSIIAFPLHILSSVFRFIFNILRIPVPQFRFSTLNFYRPLRPRPSHRGGPDKWVTELEEELGAVCIGKLRGPRGSASTSAVEAGPSRLTARNTQSDDPAEGGKLLPDFKICGYEEFLRTCQRELKVGCVILVTEEHDDTPEFKRATLTNPDFVKALYNNNILVWGGDVRDIEAWNASEKLQATTYPFIAFVALQSRRAPSSSRSASNSQQPVLTVLSRHQGKPYPAGTGPTSTQAILDHLDRQLLPRVTPFLERLRTEQRERERDRQLREEQDRAFQETARRDKERIEAKIAAEKAEKEAQRRAEEEARLAQLRREQEAAEAKRKEELRMDWRRWTRKNVAGPLTAAGGSLRLAIRLATGARLVQSFAPTTSLTALYAYVDAQLVPSHFAPEDDPTVVPGGSGSGEKAIESQIRAVGSAAEWWGFQLATAYPRSEIPWKHGVQLGDLDVLKGGGQIVVEMLGSPRSSVEHSNGGTAGNVDDDDSDGYKTESDEE</sequence>
<feature type="region of interest" description="Disordered" evidence="2">
    <location>
        <begin position="360"/>
        <end position="387"/>
    </location>
</feature>
<dbReference type="GO" id="GO:0043130">
    <property type="term" value="F:ubiquitin binding"/>
    <property type="evidence" value="ECO:0007669"/>
    <property type="project" value="TreeGrafter"/>
</dbReference>
<dbReference type="AlphaFoldDB" id="A0AAD5VUM3"/>
<evidence type="ECO:0000313" key="4">
    <source>
        <dbReference type="EMBL" id="KAJ3569148.1"/>
    </source>
</evidence>
<dbReference type="EMBL" id="JANIEX010000304">
    <property type="protein sequence ID" value="KAJ3569148.1"/>
    <property type="molecule type" value="Genomic_DNA"/>
</dbReference>
<feature type="compositionally biased region" description="Pro residues" evidence="2">
    <location>
        <begin position="57"/>
        <end position="67"/>
    </location>
</feature>
<dbReference type="InterPro" id="IPR036249">
    <property type="entry name" value="Thioredoxin-like_sf"/>
</dbReference>
<dbReference type="Pfam" id="PF14555">
    <property type="entry name" value="UBA_4"/>
    <property type="match status" value="1"/>
</dbReference>
<dbReference type="Proteomes" id="UP001213000">
    <property type="component" value="Unassembled WGS sequence"/>
</dbReference>
<evidence type="ECO:0000259" key="3">
    <source>
        <dbReference type="PROSITE" id="PS50033"/>
    </source>
</evidence>
<keyword evidence="5" id="KW-1185">Reference proteome</keyword>
<dbReference type="Gene3D" id="1.10.8.10">
    <property type="entry name" value="DNA helicase RuvA subunit, C-terminal domain"/>
    <property type="match status" value="1"/>
</dbReference>
<dbReference type="InterPro" id="IPR050730">
    <property type="entry name" value="UBX_domain-protein"/>
</dbReference>
<evidence type="ECO:0000256" key="1">
    <source>
        <dbReference type="ARBA" id="ARBA00023054"/>
    </source>
</evidence>
<dbReference type="InterPro" id="IPR006577">
    <property type="entry name" value="UAS"/>
</dbReference>